<evidence type="ECO:0000313" key="3">
    <source>
        <dbReference type="Proteomes" id="UP000007239"/>
    </source>
</evidence>
<protein>
    <submittedName>
        <fullName evidence="2">Uncharacterized protein</fullName>
    </submittedName>
</protein>
<evidence type="ECO:0000256" key="1">
    <source>
        <dbReference type="SAM" id="SignalP"/>
    </source>
</evidence>
<dbReference type="AlphaFoldDB" id="F6BJL9"/>
<dbReference type="eggNOG" id="ENOG503317K">
    <property type="taxonomic scope" value="Bacteria"/>
</dbReference>
<dbReference type="RefSeq" id="WP_013788695.1">
    <property type="nucleotide sequence ID" value="NC_015555.1"/>
</dbReference>
<evidence type="ECO:0000313" key="2">
    <source>
        <dbReference type="EMBL" id="AEF17965.1"/>
    </source>
</evidence>
<feature type="chain" id="PRO_5003337856" evidence="1">
    <location>
        <begin position="25"/>
        <end position="185"/>
    </location>
</feature>
<name>F6BJL9_THEXL</name>
<dbReference type="HOGENOM" id="CLU_1260963_0_0_9"/>
<accession>F6BJL9</accession>
<dbReference type="KEGG" id="txy:Thexy_1946"/>
<reference evidence="2" key="1">
    <citation type="submission" date="2011-05" db="EMBL/GenBank/DDBJ databases">
        <title>Complete sequence of Thermoanaerobacterium xylanolyticum LX-11.</title>
        <authorList>
            <consortium name="US DOE Joint Genome Institute"/>
            <person name="Lucas S."/>
            <person name="Han J."/>
            <person name="Lapidus A."/>
            <person name="Cheng J.-F."/>
            <person name="Goodwin L."/>
            <person name="Pitluck S."/>
            <person name="Peters L."/>
            <person name="Mikhailova N."/>
            <person name="Lu M."/>
            <person name="Han C."/>
            <person name="Tapia R."/>
            <person name="Land M."/>
            <person name="Hauser L."/>
            <person name="Kyrpides N."/>
            <person name="Ivanova N."/>
            <person name="Pagani I."/>
            <person name="Hemme C."/>
            <person name="Woyke T."/>
        </authorList>
    </citation>
    <scope>NUCLEOTIDE SEQUENCE</scope>
    <source>
        <strain evidence="2">LX-11</strain>
    </source>
</reference>
<proteinExistence type="predicted"/>
<organism evidence="2 3">
    <name type="scientific">Thermoanaerobacterium xylanolyticum (strain ATCC 49914 / DSM 7097 / LX-11)</name>
    <dbReference type="NCBI Taxonomy" id="858215"/>
    <lineage>
        <taxon>Bacteria</taxon>
        <taxon>Bacillati</taxon>
        <taxon>Bacillota</taxon>
        <taxon>Clostridia</taxon>
        <taxon>Thermoanaerobacterales</taxon>
        <taxon>Thermoanaerobacteraceae</taxon>
        <taxon>Thermoanaerobacterium</taxon>
    </lineage>
</organism>
<keyword evidence="1" id="KW-0732">Signal</keyword>
<feature type="signal peptide" evidence="1">
    <location>
        <begin position="1"/>
        <end position="24"/>
    </location>
</feature>
<dbReference type="STRING" id="858215.Thexy_1946"/>
<dbReference type="Proteomes" id="UP000007239">
    <property type="component" value="Chromosome"/>
</dbReference>
<gene>
    <name evidence="2" type="ordered locus">Thexy_1946</name>
</gene>
<dbReference type="EMBL" id="CP002739">
    <property type="protein sequence ID" value="AEF17965.1"/>
    <property type="molecule type" value="Genomic_DNA"/>
</dbReference>
<sequence length="185" mass="21038">MIKYKRLLAATMLGVMLFSTVALADETALPQQSIISTAAPNKVDPIKKLEDIKGKVTEKYNQGKISKEKYDSMISRINEKEQYIKELNSLTLSQKRQKLINDFTANLNKKVQSGKISQDKANEIIKKYTDKVNKWDGTGFPPGMKGFKRGSGYKKFRNVLEKAVKDKKITESQKQDILNYLNEGK</sequence>
<keyword evidence="3" id="KW-1185">Reference proteome</keyword>